<keyword evidence="3" id="KW-0732">Signal</keyword>
<protein>
    <submittedName>
        <fullName evidence="4">TRAP transporter substrate-binding protein DctP</fullName>
    </submittedName>
</protein>
<dbReference type="PROSITE" id="PS51257">
    <property type="entry name" value="PROKAR_LIPOPROTEIN"/>
    <property type="match status" value="1"/>
</dbReference>
<sequence length="339" mass="37751">MRFRCVTLLLLAGLAGCGDGGDAGEVWRFALEEVEGSVQWAYAREFKSMVEARTDGEVTVRIHPYGSLGTSADLTQQVRQGALQFTFASPGHLGSVVPEVQLLTLHFILSDDNRVNHEVLTGNQRFNELLDEAYRERGLTLYSIVPEGWMVWTAGKPLRNPADFDGVKIRTMVSPLLLSSYKAYGAKPSPMPYGEVYGALQMDMIDAQVNPVFAIQEMSFHEVQDAMTRARHAQFIATVASAPGFIDGLSAERRAMLDEIRGELAGFIFDKQRELNDKRLAMIEDSSDIEIIELDDSQRAAFRERSLPVRDEYVELAGERGRKLLDTLVQAIEQADGTE</sequence>
<evidence type="ECO:0000256" key="2">
    <source>
        <dbReference type="ARBA" id="ARBA00022448"/>
    </source>
</evidence>
<comment type="caution">
    <text evidence="4">The sequence shown here is derived from an EMBL/GenBank/DDBJ whole genome shotgun (WGS) entry which is preliminary data.</text>
</comment>
<dbReference type="CDD" id="cd13668">
    <property type="entry name" value="PBP2_TRAP_UehA_TeaA"/>
    <property type="match status" value="1"/>
</dbReference>
<evidence type="ECO:0000313" key="4">
    <source>
        <dbReference type="EMBL" id="MDT0617848.1"/>
    </source>
</evidence>
<dbReference type="InterPro" id="IPR038404">
    <property type="entry name" value="TRAP_DctP_sf"/>
</dbReference>
<dbReference type="PANTHER" id="PTHR33376:SF7">
    <property type="entry name" value="C4-DICARBOXYLATE-BINDING PROTEIN DCTB"/>
    <property type="match status" value="1"/>
</dbReference>
<gene>
    <name evidence="4" type="primary">dctP</name>
    <name evidence="4" type="ORF">RM531_05140</name>
</gene>
<keyword evidence="5" id="KW-1185">Reference proteome</keyword>
<keyword evidence="2" id="KW-0813">Transport</keyword>
<accession>A0ABU3B998</accession>
<dbReference type="RefSeq" id="WP_311657770.1">
    <property type="nucleotide sequence ID" value="NZ_JAVRHY010000003.1"/>
</dbReference>
<evidence type="ECO:0000256" key="1">
    <source>
        <dbReference type="ARBA" id="ARBA00009023"/>
    </source>
</evidence>
<dbReference type="NCBIfam" id="NF037995">
    <property type="entry name" value="TRAP_S1"/>
    <property type="match status" value="1"/>
</dbReference>
<evidence type="ECO:0000313" key="5">
    <source>
        <dbReference type="Proteomes" id="UP001259982"/>
    </source>
</evidence>
<dbReference type="Pfam" id="PF03480">
    <property type="entry name" value="DctP"/>
    <property type="match status" value="1"/>
</dbReference>
<dbReference type="EMBL" id="JAVRHY010000003">
    <property type="protein sequence ID" value="MDT0617848.1"/>
    <property type="molecule type" value="Genomic_DNA"/>
</dbReference>
<dbReference type="Proteomes" id="UP001259982">
    <property type="component" value="Unassembled WGS sequence"/>
</dbReference>
<reference evidence="4 5" key="1">
    <citation type="submission" date="2023-09" db="EMBL/GenBank/DDBJ databases">
        <authorList>
            <person name="Rey-Velasco X."/>
        </authorList>
    </citation>
    <scope>NUCLEOTIDE SEQUENCE [LARGE SCALE GENOMIC DNA]</scope>
    <source>
        <strain evidence="4 5">P385</strain>
    </source>
</reference>
<proteinExistence type="inferred from homology"/>
<comment type="similarity">
    <text evidence="1">Belongs to the bacterial solute-binding protein 7 family.</text>
</comment>
<dbReference type="PANTHER" id="PTHR33376">
    <property type="match status" value="1"/>
</dbReference>
<dbReference type="Gene3D" id="3.40.190.170">
    <property type="entry name" value="Bacterial extracellular solute-binding protein, family 7"/>
    <property type="match status" value="1"/>
</dbReference>
<evidence type="ECO:0000256" key="3">
    <source>
        <dbReference type="ARBA" id="ARBA00022729"/>
    </source>
</evidence>
<name>A0ABU3B998_9GAMM</name>
<dbReference type="InterPro" id="IPR018389">
    <property type="entry name" value="DctP_fam"/>
</dbReference>
<organism evidence="4 5">
    <name type="scientific">Spectribacter acetivorans</name>
    <dbReference type="NCBI Taxonomy" id="3075603"/>
    <lineage>
        <taxon>Bacteria</taxon>
        <taxon>Pseudomonadati</taxon>
        <taxon>Pseudomonadota</taxon>
        <taxon>Gammaproteobacteria</taxon>
        <taxon>Salinisphaerales</taxon>
        <taxon>Salinisphaeraceae</taxon>
        <taxon>Spectribacter</taxon>
    </lineage>
</organism>